<evidence type="ECO:0000313" key="2">
    <source>
        <dbReference type="Proteomes" id="UP000009234"/>
    </source>
</evidence>
<name>F6DTH2_DESRL</name>
<evidence type="ECO:0000313" key="1">
    <source>
        <dbReference type="EMBL" id="AEG60034.1"/>
    </source>
</evidence>
<dbReference type="EMBL" id="CP002780">
    <property type="protein sequence ID" value="AEG60034.1"/>
    <property type="molecule type" value="Genomic_DNA"/>
</dbReference>
<gene>
    <name evidence="1" type="ordered locus">Desru_1770</name>
</gene>
<dbReference type="AlphaFoldDB" id="F6DTH2"/>
<dbReference type="GO" id="GO:0003690">
    <property type="term" value="F:double-stranded DNA binding"/>
    <property type="evidence" value="ECO:0007669"/>
    <property type="project" value="InterPro"/>
</dbReference>
<reference evidence="2" key="1">
    <citation type="submission" date="2011-05" db="EMBL/GenBank/DDBJ databases">
        <title>Complete sequence of Desulfotomaculum ruminis DSM 2154.</title>
        <authorList>
            <person name="Lucas S."/>
            <person name="Copeland A."/>
            <person name="Lapidus A."/>
            <person name="Cheng J.-F."/>
            <person name="Goodwin L."/>
            <person name="Pitluck S."/>
            <person name="Lu M."/>
            <person name="Detter J.C."/>
            <person name="Han C."/>
            <person name="Tapia R."/>
            <person name="Land M."/>
            <person name="Hauser L."/>
            <person name="Kyrpides N."/>
            <person name="Ivanova N."/>
            <person name="Mikhailova N."/>
            <person name="Pagani I."/>
            <person name="Stams A.J.M."/>
            <person name="Plugge C.M."/>
            <person name="Muyzer G."/>
            <person name="Kuever J."/>
            <person name="Parshina S.N."/>
            <person name="Ivanova A.E."/>
            <person name="Nazina T.N."/>
            <person name="Brambilla E."/>
            <person name="Spring S."/>
            <person name="Klenk H.-P."/>
            <person name="Woyke T."/>
        </authorList>
    </citation>
    <scope>NUCLEOTIDE SEQUENCE [LARGE SCALE GENOMIC DNA]</scope>
    <source>
        <strain evidence="2">ATCC 23193 / DSM 2154 / NCIB 8452 / DL</strain>
    </source>
</reference>
<dbReference type="STRING" id="696281.Desru_1770"/>
<dbReference type="eggNOG" id="COG4396">
    <property type="taxonomic scope" value="Bacteria"/>
</dbReference>
<dbReference type="Proteomes" id="UP000009234">
    <property type="component" value="Chromosome"/>
</dbReference>
<sequence length="163" mass="19025">MARKRLEGTSLQTWEDVNLNLKEIAECELAIEVIENKMNQKIHDLKLDAEMKAQAHQERIKVLAAEIKEFSEYNRDDFKGKTKTMNFGSFGFRKSTKIVYKNAQAVLEALKARRMSDCIKTTETILKDKLKEYSEEDILAVGANKRIENVFWYETDREKLKQS</sequence>
<dbReference type="HOGENOM" id="CLU_129156_1_0_9"/>
<reference evidence="1 2" key="2">
    <citation type="journal article" date="2012" name="Stand. Genomic Sci.">
        <title>Complete genome sequence of the sulfate-reducing firmicute Desulfotomaculum ruminis type strain (DL(T)).</title>
        <authorList>
            <person name="Spring S."/>
            <person name="Visser M."/>
            <person name="Lu M."/>
            <person name="Copeland A."/>
            <person name="Lapidus A."/>
            <person name="Lucas S."/>
            <person name="Cheng J.F."/>
            <person name="Han C."/>
            <person name="Tapia R."/>
            <person name="Goodwin L.A."/>
            <person name="Pitluck S."/>
            <person name="Ivanova N."/>
            <person name="Land M."/>
            <person name="Hauser L."/>
            <person name="Larimer F."/>
            <person name="Rohde M."/>
            <person name="Goker M."/>
            <person name="Detter J.C."/>
            <person name="Kyrpides N.C."/>
            <person name="Woyke T."/>
            <person name="Schaap P.J."/>
            <person name="Plugge C.M."/>
            <person name="Muyzer G."/>
            <person name="Kuever J."/>
            <person name="Pereira I.A."/>
            <person name="Parshina S.N."/>
            <person name="Bernier-Latmani R."/>
            <person name="Stams A.J."/>
            <person name="Klenk H.P."/>
        </authorList>
    </citation>
    <scope>NUCLEOTIDE SEQUENCE [LARGE SCALE GENOMIC DNA]</scope>
    <source>
        <strain evidence="2">ATCC 23193 / DSM 2154 / NCIB 8452 / DL</strain>
    </source>
</reference>
<dbReference type="GO" id="GO:0042262">
    <property type="term" value="P:DNA protection"/>
    <property type="evidence" value="ECO:0007669"/>
    <property type="project" value="InterPro"/>
</dbReference>
<dbReference type="Pfam" id="PF07352">
    <property type="entry name" value="Phage_Mu_Gam"/>
    <property type="match status" value="1"/>
</dbReference>
<dbReference type="Gene3D" id="1.20.5.170">
    <property type="match status" value="1"/>
</dbReference>
<dbReference type="OrthoDB" id="5322039at2"/>
<dbReference type="KEGG" id="dru:Desru_1770"/>
<accession>F6DTH2</accession>
<dbReference type="SUPFAM" id="SSF161266">
    <property type="entry name" value="Gam-like"/>
    <property type="match status" value="1"/>
</dbReference>
<protein>
    <submittedName>
        <fullName evidence="1">Prophage MuMc02, host-nuclease inhibitor protein</fullName>
    </submittedName>
</protein>
<dbReference type="InterPro" id="IPR009951">
    <property type="entry name" value="Host-nuc_inhib_Gam"/>
</dbReference>
<dbReference type="RefSeq" id="WP_013841798.1">
    <property type="nucleotide sequence ID" value="NC_015589.1"/>
</dbReference>
<proteinExistence type="predicted"/>
<keyword evidence="2" id="KW-1185">Reference proteome</keyword>
<organism evidence="1 2">
    <name type="scientific">Desulforamulus ruminis (strain ATCC 23193 / DSM 2154 / NCIMB 8452 / DL)</name>
    <name type="common">Desulfotomaculum ruminis</name>
    <dbReference type="NCBI Taxonomy" id="696281"/>
    <lineage>
        <taxon>Bacteria</taxon>
        <taxon>Bacillati</taxon>
        <taxon>Bacillota</taxon>
        <taxon>Clostridia</taxon>
        <taxon>Eubacteriales</taxon>
        <taxon>Peptococcaceae</taxon>
        <taxon>Desulforamulus</taxon>
    </lineage>
</organism>